<proteinExistence type="predicted"/>
<reference evidence="1" key="1">
    <citation type="journal article" date="2021" name="PeerJ">
        <title>Extensive microbial diversity within the chicken gut microbiome revealed by metagenomics and culture.</title>
        <authorList>
            <person name="Gilroy R."/>
            <person name="Ravi A."/>
            <person name="Getino M."/>
            <person name="Pursley I."/>
            <person name="Horton D.L."/>
            <person name="Alikhan N.F."/>
            <person name="Baker D."/>
            <person name="Gharbi K."/>
            <person name="Hall N."/>
            <person name="Watson M."/>
            <person name="Adriaenssens E.M."/>
            <person name="Foster-Nyarko E."/>
            <person name="Jarju S."/>
            <person name="Secka A."/>
            <person name="Antonio M."/>
            <person name="Oren A."/>
            <person name="Chaudhuri R.R."/>
            <person name="La Ragione R."/>
            <person name="Hildebrand F."/>
            <person name="Pallen M.J."/>
        </authorList>
    </citation>
    <scope>NUCLEOTIDE SEQUENCE</scope>
    <source>
        <strain evidence="1">3436</strain>
    </source>
</reference>
<reference evidence="1" key="2">
    <citation type="submission" date="2021-04" db="EMBL/GenBank/DDBJ databases">
        <authorList>
            <person name="Gilroy R."/>
        </authorList>
    </citation>
    <scope>NUCLEOTIDE SEQUENCE</scope>
    <source>
        <strain evidence="1">3436</strain>
    </source>
</reference>
<gene>
    <name evidence="1" type="ORF">H9810_05630</name>
</gene>
<name>A0A9D2F328_9FIRM</name>
<comment type="caution">
    <text evidence="1">The sequence shown here is derived from an EMBL/GenBank/DDBJ whole genome shotgun (WGS) entry which is preliminary data.</text>
</comment>
<evidence type="ECO:0000313" key="2">
    <source>
        <dbReference type="Proteomes" id="UP000824031"/>
    </source>
</evidence>
<sequence>MVHCADDTLYLVSGGTVAPLDKNGAVSCVYVINDQIVVELEDGSRMVLQDGKLQQAAL</sequence>
<organism evidence="1 2">
    <name type="scientific">Candidatus Gemmiger excrementavium</name>
    <dbReference type="NCBI Taxonomy" id="2838608"/>
    <lineage>
        <taxon>Bacteria</taxon>
        <taxon>Bacillati</taxon>
        <taxon>Bacillota</taxon>
        <taxon>Clostridia</taxon>
        <taxon>Eubacteriales</taxon>
        <taxon>Gemmiger</taxon>
    </lineage>
</organism>
<accession>A0A9D2F328</accession>
<dbReference type="EMBL" id="DXBO01000082">
    <property type="protein sequence ID" value="HIZ48181.1"/>
    <property type="molecule type" value="Genomic_DNA"/>
</dbReference>
<dbReference type="Proteomes" id="UP000824031">
    <property type="component" value="Unassembled WGS sequence"/>
</dbReference>
<dbReference type="AlphaFoldDB" id="A0A9D2F328"/>
<evidence type="ECO:0000313" key="1">
    <source>
        <dbReference type="EMBL" id="HIZ48181.1"/>
    </source>
</evidence>
<protein>
    <submittedName>
        <fullName evidence="1">Uncharacterized protein</fullName>
    </submittedName>
</protein>